<reference evidence="4 5" key="1">
    <citation type="submission" date="2024-01" db="EMBL/GenBank/DDBJ databases">
        <title>A draft genome for the cacao thread blight pathogen Marasmiellus scandens.</title>
        <authorList>
            <person name="Baruah I.K."/>
            <person name="Leung J."/>
            <person name="Bukari Y."/>
            <person name="Amoako-Attah I."/>
            <person name="Meinhardt L.W."/>
            <person name="Bailey B.A."/>
            <person name="Cohen S.P."/>
        </authorList>
    </citation>
    <scope>NUCLEOTIDE SEQUENCE [LARGE SCALE GENOMIC DNA]</scope>
    <source>
        <strain evidence="4 5">GH-19</strain>
    </source>
</reference>
<evidence type="ECO:0000256" key="2">
    <source>
        <dbReference type="SAM" id="MobiDB-lite"/>
    </source>
</evidence>
<dbReference type="SMART" id="SM00906">
    <property type="entry name" value="Fungal_trans"/>
    <property type="match status" value="1"/>
</dbReference>
<dbReference type="EMBL" id="JBANRG010000110">
    <property type="protein sequence ID" value="KAK7435215.1"/>
    <property type="molecule type" value="Genomic_DNA"/>
</dbReference>
<evidence type="ECO:0000259" key="3">
    <source>
        <dbReference type="SMART" id="SM00906"/>
    </source>
</evidence>
<name>A0ABR1IMU5_9AGAR</name>
<dbReference type="PANTHER" id="PTHR46910">
    <property type="entry name" value="TRANSCRIPTION FACTOR PDR1"/>
    <property type="match status" value="1"/>
</dbReference>
<dbReference type="PANTHER" id="PTHR46910:SF38">
    <property type="entry name" value="ZN(2)-C6 FUNGAL-TYPE DOMAIN-CONTAINING PROTEIN"/>
    <property type="match status" value="1"/>
</dbReference>
<comment type="caution">
    <text evidence="4">The sequence shown here is derived from an EMBL/GenBank/DDBJ whole genome shotgun (WGS) entry which is preliminary data.</text>
</comment>
<dbReference type="Proteomes" id="UP001498398">
    <property type="component" value="Unassembled WGS sequence"/>
</dbReference>
<evidence type="ECO:0000313" key="5">
    <source>
        <dbReference type="Proteomes" id="UP001498398"/>
    </source>
</evidence>
<organism evidence="4 5">
    <name type="scientific">Marasmiellus scandens</name>
    <dbReference type="NCBI Taxonomy" id="2682957"/>
    <lineage>
        <taxon>Eukaryota</taxon>
        <taxon>Fungi</taxon>
        <taxon>Dikarya</taxon>
        <taxon>Basidiomycota</taxon>
        <taxon>Agaricomycotina</taxon>
        <taxon>Agaricomycetes</taxon>
        <taxon>Agaricomycetidae</taxon>
        <taxon>Agaricales</taxon>
        <taxon>Marasmiineae</taxon>
        <taxon>Omphalotaceae</taxon>
        <taxon>Marasmiellus</taxon>
    </lineage>
</organism>
<feature type="compositionally biased region" description="Polar residues" evidence="2">
    <location>
        <begin position="123"/>
        <end position="137"/>
    </location>
</feature>
<evidence type="ECO:0000313" key="4">
    <source>
        <dbReference type="EMBL" id="KAK7435215.1"/>
    </source>
</evidence>
<keyword evidence="5" id="KW-1185">Reference proteome</keyword>
<dbReference type="Pfam" id="PF04082">
    <property type="entry name" value="Fungal_trans"/>
    <property type="match status" value="1"/>
</dbReference>
<keyword evidence="1" id="KW-0539">Nucleus</keyword>
<feature type="domain" description="Xylanolytic transcriptional activator regulatory" evidence="3">
    <location>
        <begin position="338"/>
        <end position="411"/>
    </location>
</feature>
<feature type="region of interest" description="Disordered" evidence="2">
    <location>
        <begin position="88"/>
        <end position="137"/>
    </location>
</feature>
<sequence>MPGNHCTNCKTYRINCTHVLANAKKKRGPPTGKPRGSKTIRSIVSSILSTSKPFVLPDGTEAILQLVTDLAAQIREMEEEIDALQHKLYQQSQSTSSSPGQVDVTSSHSSSNQPFPSPFLDSTLGSNTQQNADSSSLTGLSDKLKRLVIDQSLQRHFGTSSSLTLVKTAMDINDIQIPLDIQCPSSNSAHSLNSRRPEFWAIYPWQIPPHESLDLKPLVFPDRDLIPQLVDFYFVRYSQFLPFLHRPTFERSIAEGLHHRNRQFGYTVLAVCAVGSRYSDDPRIFADESAPEFSAGWKWFRQVKVIPETFTTVPTIYHLQVICLAILFLQATSMPEQCWTVLAVGIRLAQEVGAHRRRPGQTRPTIEGELWKRVFWMLYGVDIYMSAFLGRPRATSYDDFDLDLPIECDDEYWESSDPELAFVQPPGRPSDLVYWTTFLKLLDICSLAQRTIYCTRKSDLWTIAGMSSSEWTQRTVSELDSMLNNWIDTIPEHLKWDPNREDPNFFHQSVSLYVTYYWIQILVHKPFIPRPGVRSEVTFPSMAICANAARSACHVMEVQQRRGSLPLPNVLVTLYNAAIVLILNAWRGKQQNATSGTNKELVDVYKCIGMIRSYENRWQSAGTFCDVLHEIISISNVYNPGSSENSASSLKRSRNDELLNPAIDSNDTSGPSQFETRKIAGTNRATAAKSSSNLTGPKSMALPHPFIAGVQPDNSLYVDPIFNLPLTSNELGSLPLHESFDPFGDVQSFAHCTDLWMDELNALGSLASSSDSTAEIFYSQSSQGNTQSQDISMGAGMDSGHSQQMIEALLYATGLGSGAAGRTTVSQQSMVQDDPPVPMMTNDLNSLPPNLDDLLRTYMPL</sequence>
<accession>A0ABR1IMU5</accession>
<protein>
    <submittedName>
        <fullName evidence="4">Gypsy retrotransposon integrase-like protein 1</fullName>
    </submittedName>
</protein>
<proteinExistence type="predicted"/>
<dbReference type="CDD" id="cd12148">
    <property type="entry name" value="fungal_TF_MHR"/>
    <property type="match status" value="1"/>
</dbReference>
<gene>
    <name evidence="4" type="primary">GIN1_37</name>
    <name evidence="4" type="ORF">VKT23_019785</name>
</gene>
<evidence type="ECO:0000256" key="1">
    <source>
        <dbReference type="ARBA" id="ARBA00023242"/>
    </source>
</evidence>
<dbReference type="InterPro" id="IPR007219">
    <property type="entry name" value="XnlR_reg_dom"/>
</dbReference>
<dbReference type="InterPro" id="IPR050987">
    <property type="entry name" value="AtrR-like"/>
</dbReference>